<sequence length="138" mass="14690">MRTHMECRSLGENKSNYTTQESVRQIRQHSPEHKKSKGKNSSGGSGAVALGLLAGAAAGALAGVLLAPNKGTTMRRKVSDQATKLGSQVNKSYATTKDKVTDWTSKLKTGNQTSGNTKRSPYEDTGSTRNPNDIPPAM</sequence>
<reference evidence="3 4" key="1">
    <citation type="submission" date="2018-04" db="EMBL/GenBank/DDBJ databases">
        <title>Genomic Encyclopedia of Archaeal and Bacterial Type Strains, Phase II (KMG-II): from individual species to whole genera.</title>
        <authorList>
            <person name="Goeker M."/>
        </authorList>
    </citation>
    <scope>NUCLEOTIDE SEQUENCE [LARGE SCALE GENOMIC DNA]</scope>
    <source>
        <strain evidence="3 4">DSM 100162</strain>
    </source>
</reference>
<dbReference type="Proteomes" id="UP000244225">
    <property type="component" value="Unassembled WGS sequence"/>
</dbReference>
<feature type="region of interest" description="Disordered" evidence="1">
    <location>
        <begin position="90"/>
        <end position="138"/>
    </location>
</feature>
<gene>
    <name evidence="3" type="ORF">C8N40_10742</name>
</gene>
<keyword evidence="2" id="KW-1133">Transmembrane helix</keyword>
<evidence type="ECO:0000256" key="1">
    <source>
        <dbReference type="SAM" id="MobiDB-lite"/>
    </source>
</evidence>
<organism evidence="3 4">
    <name type="scientific">Pontibacter mucosus</name>
    <dbReference type="NCBI Taxonomy" id="1649266"/>
    <lineage>
        <taxon>Bacteria</taxon>
        <taxon>Pseudomonadati</taxon>
        <taxon>Bacteroidota</taxon>
        <taxon>Cytophagia</taxon>
        <taxon>Cytophagales</taxon>
        <taxon>Hymenobacteraceae</taxon>
        <taxon>Pontibacter</taxon>
    </lineage>
</organism>
<name>A0A2T5YFE4_9BACT</name>
<feature type="compositionally biased region" description="Polar residues" evidence="1">
    <location>
        <begin position="12"/>
        <end position="25"/>
    </location>
</feature>
<protein>
    <submittedName>
        <fullName evidence="3">YtxH-like protein</fullName>
    </submittedName>
</protein>
<dbReference type="Pfam" id="PF12732">
    <property type="entry name" value="YtxH"/>
    <property type="match status" value="1"/>
</dbReference>
<dbReference type="InterPro" id="IPR024623">
    <property type="entry name" value="YtxH"/>
</dbReference>
<keyword evidence="2" id="KW-0812">Transmembrane</keyword>
<feature type="transmembrane region" description="Helical" evidence="2">
    <location>
        <begin position="47"/>
        <end position="67"/>
    </location>
</feature>
<proteinExistence type="predicted"/>
<evidence type="ECO:0000256" key="2">
    <source>
        <dbReference type="SAM" id="Phobius"/>
    </source>
</evidence>
<dbReference type="EMBL" id="QBKI01000007">
    <property type="protein sequence ID" value="PTX18004.1"/>
    <property type="molecule type" value="Genomic_DNA"/>
</dbReference>
<keyword evidence="2" id="KW-0472">Membrane</keyword>
<dbReference type="AlphaFoldDB" id="A0A2T5YFE4"/>
<dbReference type="RefSeq" id="WP_108212447.1">
    <property type="nucleotide sequence ID" value="NZ_QBKI01000007.1"/>
</dbReference>
<feature type="compositionally biased region" description="Basic and acidic residues" evidence="1">
    <location>
        <begin position="1"/>
        <end position="11"/>
    </location>
</feature>
<evidence type="ECO:0000313" key="4">
    <source>
        <dbReference type="Proteomes" id="UP000244225"/>
    </source>
</evidence>
<feature type="compositionally biased region" description="Polar residues" evidence="1">
    <location>
        <begin position="102"/>
        <end position="131"/>
    </location>
</feature>
<comment type="caution">
    <text evidence="3">The sequence shown here is derived from an EMBL/GenBank/DDBJ whole genome shotgun (WGS) entry which is preliminary data.</text>
</comment>
<keyword evidence="4" id="KW-1185">Reference proteome</keyword>
<dbReference type="OrthoDB" id="854008at2"/>
<accession>A0A2T5YFE4</accession>
<feature type="region of interest" description="Disordered" evidence="1">
    <location>
        <begin position="1"/>
        <end position="47"/>
    </location>
</feature>
<evidence type="ECO:0000313" key="3">
    <source>
        <dbReference type="EMBL" id="PTX18004.1"/>
    </source>
</evidence>